<feature type="transmembrane region" description="Helical" evidence="2">
    <location>
        <begin position="176"/>
        <end position="195"/>
    </location>
</feature>
<dbReference type="Proteomes" id="UP000044841">
    <property type="component" value="Unassembled WGS sequence"/>
</dbReference>
<evidence type="ECO:0000259" key="3">
    <source>
        <dbReference type="Pfam" id="PF20153"/>
    </source>
</evidence>
<sequence length="969" mass="109594">MAAMLPRSSTGPPGFPWSRTDNPNPRYTTDQDSKISVTRTQSESQGNFSKLYSADAIPEFDEYGAELGKEAKVWKVYVNETDRWDAELVDGWNKSLDVILVFAALFSAISTTFLIESSSRLRADPTDISTETLLIISRTLLAISNNTRAPDLDNPFNVNSEGTTFKPSNSAIIINAMWYLSLSLSVATSFLAMLAKDWCHSFMAGRNGHPCVQARRRQQKWNMIKHWKMREIIRILPSLIHLSLFLFAIGLCIDVWETNIGVAIPVIGITGLAVVFYAWSSLTAIWVHDFPYTTIISKVFRSKPAMVIARWAFGWTLLPVVNRLSSFIRWWDEENDRIPLLDAPLDYLIRLFRQWQYRLRSFVGLDAPWIMQKENPEQDIITSSALGWLIEHCEVPRSVEIALQAIAGASVRLPPEPLKKCKAALQISRRLVSGHLYKKTESGYENPAISLYVRALSFMNSTPQDNLQPNSDADTRKMDVMVWDLQFENENRVAELIIEGHFKPDDRHLEALRIGGTAASLSLRLLDDGRDGRAAPDFKRVIELLQQHVERRSGEHGLHRAACLSLVNAAILFSACSTGTKASGILAGVCLKIIQDDNLFFHLDLPLSVPLIICALLQRKTNGGKLEKRNRSHYFQPFFRVLIDQQSSSKRSLAQFVWSGVSHLLSNPSDYGIDIHVDRSHRYLGIFERAVTAISHRWHELSGTPSSIMGSSSSRSSRVLACIQAVRHIYAITRIESSDGGDYIFATKSILRIKAESVDHYCWEFLSELPFPRVSEGFEKCLNDQGFIIILSQGLADSSLSNQFISMAQLWLLFTICLDPPINRESGIEAVPETRGLLKMLNQYTPLENDEAIKNAKEILGRRIEGICNNTRWMEEYHTVYVYRVLECVLQSRGVSSSDRRWARIDQALIGVPQYLRSLGSFTSLPMRPNPNPERLTDGEMTSTPKHHTIPMEETLEELVRDDEKAMID</sequence>
<keyword evidence="2" id="KW-0812">Transmembrane</keyword>
<dbReference type="InterPro" id="IPR045338">
    <property type="entry name" value="DUF6535"/>
</dbReference>
<gene>
    <name evidence="4" type="ORF">RSOLAG22IIIB_12229</name>
</gene>
<dbReference type="Pfam" id="PF20153">
    <property type="entry name" value="DUF6535"/>
    <property type="match status" value="1"/>
</dbReference>
<feature type="region of interest" description="Disordered" evidence="1">
    <location>
        <begin position="923"/>
        <end position="947"/>
    </location>
</feature>
<feature type="transmembrane region" description="Helical" evidence="2">
    <location>
        <begin position="232"/>
        <end position="256"/>
    </location>
</feature>
<accession>A0A0K6GCL8</accession>
<keyword evidence="4" id="KW-0449">Lipoprotein</keyword>
<reference evidence="4 5" key="1">
    <citation type="submission" date="2015-07" db="EMBL/GenBank/DDBJ databases">
        <authorList>
            <person name="Noorani M."/>
        </authorList>
    </citation>
    <scope>NUCLEOTIDE SEQUENCE [LARGE SCALE GENOMIC DNA]</scope>
    <source>
        <strain evidence="4">BBA 69670</strain>
    </source>
</reference>
<feature type="compositionally biased region" description="Polar residues" evidence="1">
    <location>
        <begin position="19"/>
        <end position="42"/>
    </location>
</feature>
<keyword evidence="5" id="KW-1185">Reference proteome</keyword>
<evidence type="ECO:0000256" key="2">
    <source>
        <dbReference type="SAM" id="Phobius"/>
    </source>
</evidence>
<feature type="region of interest" description="Disordered" evidence="1">
    <location>
        <begin position="1"/>
        <end position="42"/>
    </location>
</feature>
<evidence type="ECO:0000313" key="5">
    <source>
        <dbReference type="Proteomes" id="UP000044841"/>
    </source>
</evidence>
<name>A0A0K6GCL8_9AGAM</name>
<evidence type="ECO:0000313" key="4">
    <source>
        <dbReference type="EMBL" id="CUA76352.1"/>
    </source>
</evidence>
<feature type="domain" description="DUF6535" evidence="3">
    <location>
        <begin position="74"/>
        <end position="257"/>
    </location>
</feature>
<protein>
    <submittedName>
        <fullName evidence="4">Apolipoprotein B-100</fullName>
    </submittedName>
</protein>
<organism evidence="4 5">
    <name type="scientific">Rhizoctonia solani</name>
    <dbReference type="NCBI Taxonomy" id="456999"/>
    <lineage>
        <taxon>Eukaryota</taxon>
        <taxon>Fungi</taxon>
        <taxon>Dikarya</taxon>
        <taxon>Basidiomycota</taxon>
        <taxon>Agaricomycotina</taxon>
        <taxon>Agaricomycetes</taxon>
        <taxon>Cantharellales</taxon>
        <taxon>Ceratobasidiaceae</taxon>
        <taxon>Rhizoctonia</taxon>
    </lineage>
</organism>
<dbReference type="AlphaFoldDB" id="A0A0K6GCL8"/>
<feature type="transmembrane region" description="Helical" evidence="2">
    <location>
        <begin position="262"/>
        <end position="287"/>
    </location>
</feature>
<proteinExistence type="predicted"/>
<evidence type="ECO:0000256" key="1">
    <source>
        <dbReference type="SAM" id="MobiDB-lite"/>
    </source>
</evidence>
<keyword evidence="2" id="KW-1133">Transmembrane helix</keyword>
<dbReference type="EMBL" id="CYGV01001672">
    <property type="protein sequence ID" value="CUA76352.1"/>
    <property type="molecule type" value="Genomic_DNA"/>
</dbReference>
<keyword evidence="2" id="KW-0472">Membrane</keyword>